<dbReference type="Proteomes" id="UP000009135">
    <property type="component" value="Chromosome"/>
</dbReference>
<sequence>MSYLVKGLVGAAGCSGVCGGGYFVVNYLSWKEDSRPMAKTLIANSGRTLLNAGSDQWAARWSEYVSATGNLLGIDGYEEKAKNVSKAPEEFKNACLSKVNEKVSGEEDKLFQALAKHCVQMTTISELINSVGKVALNTASGQDGSEWKTSWSRYVNNSEDNKWGLENWDSEKVKQEAPEAFKTKCGTKKGGNVFGVKDVEFQNYVDWCTKDKPEVSSVG</sequence>
<protein>
    <submittedName>
        <fullName evidence="1">Uncharacterized protein</fullName>
    </submittedName>
</protein>
<evidence type="ECO:0000313" key="1">
    <source>
        <dbReference type="EMBL" id="AEW45797.1"/>
    </source>
</evidence>
<dbReference type="EMBL" id="CP003199">
    <property type="protein sequence ID" value="AEW45797.1"/>
    <property type="molecule type" value="Genomic_DNA"/>
</dbReference>
<evidence type="ECO:0000313" key="2">
    <source>
        <dbReference type="Proteomes" id="UP000009135"/>
    </source>
</evidence>
<proteinExistence type="predicted"/>
<dbReference type="STRING" id="1111676.MHC_04705"/>
<dbReference type="AlphaFoldDB" id="H6N825"/>
<name>H6N825_MYCHN</name>
<accession>H6N825</accession>
<dbReference type="HOGENOM" id="CLU_098620_0_0_14"/>
<organism evidence="1 2">
    <name type="scientific">Mycoplasma haemocanis (strain Illinois)</name>
    <dbReference type="NCBI Taxonomy" id="1111676"/>
    <lineage>
        <taxon>Bacteria</taxon>
        <taxon>Bacillati</taxon>
        <taxon>Mycoplasmatota</taxon>
        <taxon>Mollicutes</taxon>
        <taxon>Mycoplasmataceae</taxon>
        <taxon>Mycoplasma</taxon>
    </lineage>
</organism>
<dbReference type="KEGG" id="mhe:MHC_04705"/>
<keyword evidence="2" id="KW-1185">Reference proteome</keyword>
<reference evidence="1 2" key="1">
    <citation type="journal article" date="2012" name="J. Bacteriol.">
        <title>Complete genome sequence of Mycoplasma haemocanis strain Illinois.</title>
        <authorList>
            <person name="do Nascimento N.C."/>
            <person name="Guimaraes A.M."/>
            <person name="Santos A.P."/>
            <person name="Sanmiguel P.J."/>
            <person name="Messick J.B."/>
        </authorList>
    </citation>
    <scope>NUCLEOTIDE SEQUENCE [LARGE SCALE GENOMIC DNA]</scope>
    <source>
        <strain evidence="1 2">Illinois</strain>
    </source>
</reference>
<gene>
    <name evidence="1" type="ordered locus">MHC_04705</name>
</gene>